<organism evidence="5 6">
    <name type="scientific">Capnocytophaga canimorsus</name>
    <dbReference type="NCBI Taxonomy" id="28188"/>
    <lineage>
        <taxon>Bacteria</taxon>
        <taxon>Pseudomonadati</taxon>
        <taxon>Bacteroidota</taxon>
        <taxon>Flavobacteriia</taxon>
        <taxon>Flavobacteriales</taxon>
        <taxon>Flavobacteriaceae</taxon>
        <taxon>Capnocytophaga</taxon>
    </lineage>
</organism>
<dbReference type="Gene3D" id="1.10.490.10">
    <property type="entry name" value="Globins"/>
    <property type="match status" value="1"/>
</dbReference>
<dbReference type="GO" id="GO:0046872">
    <property type="term" value="F:metal ion binding"/>
    <property type="evidence" value="ECO:0007669"/>
    <property type="project" value="UniProtKB-KW"/>
</dbReference>
<keyword evidence="1" id="KW-0813">Transport</keyword>
<keyword evidence="2" id="KW-0349">Heme</keyword>
<proteinExistence type="predicted"/>
<gene>
    <name evidence="5" type="ORF">CCAN11_10003</name>
</gene>
<keyword evidence="4" id="KW-0408">Iron</keyword>
<dbReference type="GO" id="GO:0020037">
    <property type="term" value="F:heme binding"/>
    <property type="evidence" value="ECO:0007669"/>
    <property type="project" value="InterPro"/>
</dbReference>
<dbReference type="InterPro" id="IPR009050">
    <property type="entry name" value="Globin-like_sf"/>
</dbReference>
<dbReference type="AlphaFoldDB" id="A0A0B7I5Q8"/>
<dbReference type="Proteomes" id="UP000039370">
    <property type="component" value="Unassembled WGS sequence"/>
</dbReference>
<evidence type="ECO:0000313" key="5">
    <source>
        <dbReference type="EMBL" id="CEN46094.1"/>
    </source>
</evidence>
<accession>A0A0B7I5Q8</accession>
<evidence type="ECO:0000313" key="6">
    <source>
        <dbReference type="Proteomes" id="UP000039370"/>
    </source>
</evidence>
<dbReference type="EMBL" id="CDOK01000001">
    <property type="protein sequence ID" value="CEN46094.1"/>
    <property type="molecule type" value="Genomic_DNA"/>
</dbReference>
<reference evidence="6" key="1">
    <citation type="submission" date="2015-01" db="EMBL/GenBank/DDBJ databases">
        <authorList>
            <person name="MANFREDI Pablo"/>
        </authorList>
    </citation>
    <scope>NUCLEOTIDE SEQUENCE [LARGE SCALE GENOMIC DNA]</scope>
    <source>
        <strain evidence="6">Cc11</strain>
    </source>
</reference>
<dbReference type="InterPro" id="IPR001486">
    <property type="entry name" value="Hemoglobin_trunc"/>
</dbReference>
<evidence type="ECO:0000256" key="1">
    <source>
        <dbReference type="ARBA" id="ARBA00022448"/>
    </source>
</evidence>
<evidence type="ECO:0000256" key="2">
    <source>
        <dbReference type="ARBA" id="ARBA00022617"/>
    </source>
</evidence>
<keyword evidence="3" id="KW-0479">Metal-binding</keyword>
<dbReference type="OMA" id="DFWETNL"/>
<dbReference type="GO" id="GO:0019825">
    <property type="term" value="F:oxygen binding"/>
    <property type="evidence" value="ECO:0007669"/>
    <property type="project" value="InterPro"/>
</dbReference>
<sequence>MKDIETREDIAQLVSAFYAKIRKDELLGTIFNSHIREDEWTAHLEKLTDFWETNLFGIPKFKGSPSQKHILVDKNLNYGITQNHFGQWLNLWFETINAMFSGELAERAKHAARKMATGQYVMIWNNRPENISAYQ</sequence>
<dbReference type="InterPro" id="IPR012292">
    <property type="entry name" value="Globin/Proto"/>
</dbReference>
<dbReference type="RefSeq" id="WP_013998449.1">
    <property type="nucleotide sequence ID" value="NZ_CP173182.1"/>
</dbReference>
<dbReference type="Pfam" id="PF01152">
    <property type="entry name" value="Bac_globin"/>
    <property type="match status" value="1"/>
</dbReference>
<dbReference type="CDD" id="cd08916">
    <property type="entry name" value="TrHb3_P"/>
    <property type="match status" value="1"/>
</dbReference>
<evidence type="ECO:0000256" key="3">
    <source>
        <dbReference type="ARBA" id="ARBA00022723"/>
    </source>
</evidence>
<evidence type="ECO:0000256" key="4">
    <source>
        <dbReference type="ARBA" id="ARBA00023004"/>
    </source>
</evidence>
<name>A0A0B7I5Q8_9FLAO</name>
<dbReference type="SUPFAM" id="SSF46458">
    <property type="entry name" value="Globin-like"/>
    <property type="match status" value="1"/>
</dbReference>
<protein>
    <submittedName>
        <fullName evidence="5">Uncharacterized protein</fullName>
    </submittedName>
</protein>